<proteinExistence type="predicted"/>
<dbReference type="InterPro" id="IPR037516">
    <property type="entry name" value="Tripartite_DENN"/>
</dbReference>
<dbReference type="Proteomes" id="UP001470230">
    <property type="component" value="Unassembled WGS sequence"/>
</dbReference>
<organism evidence="2 3">
    <name type="scientific">Tritrichomonas musculus</name>
    <dbReference type="NCBI Taxonomy" id="1915356"/>
    <lineage>
        <taxon>Eukaryota</taxon>
        <taxon>Metamonada</taxon>
        <taxon>Parabasalia</taxon>
        <taxon>Tritrichomonadida</taxon>
        <taxon>Tritrichomonadidae</taxon>
        <taxon>Tritrichomonas</taxon>
    </lineage>
</organism>
<dbReference type="EMBL" id="JAPFFF010000014">
    <property type="protein sequence ID" value="KAK8870538.1"/>
    <property type="molecule type" value="Genomic_DNA"/>
</dbReference>
<evidence type="ECO:0000313" key="2">
    <source>
        <dbReference type="EMBL" id="KAK8870538.1"/>
    </source>
</evidence>
<feature type="domain" description="UDENN" evidence="1">
    <location>
        <begin position="54"/>
        <end position="529"/>
    </location>
</feature>
<sequence>MSYSDASPRKIELLSGSLDDPRLEQSIERKRRFTESSERRSFDDMEPTHLFEHFMILGIPPDFDLTKPLEPRILFLFPAAPLLFSEDDFNQTADFCFPNGIEPHGLTYKRKNIFISEFVFRLDSKSIYGVCVHFIANPARVPFFATDDTIKYPFCFCILTKDPILSVHFQYLTYMTLLYCRVLNPEGERDIQYNEVQDGPTLSYLEEEKGTARWPGTRYPDVLHTELEYFMGMKRADNRDLKYVLSEDLRLVIPPIKTEIVSIALPTLDVLFSCLSVANITKLFEALLLEHHTIFKSKDLHLLTLSVLAARALLSPFKIGASLLPIVPNTPRHLPILEAPFPYIYGITSTSSMPSISLPQNMCVVDLDKGTIDDPMLDVELPGQAQFIRTIENALKQDKQYILAPPPYIKQKDKKVPNKDFLEFLDRVHFYMRPPRYLKFIKPKYVFIPPLVDSLLNTFSHHIANKLEGRISPCFVTDSTDCEHPVTIFNKDLFLASVPKDEEAFYQEFTGTQIFTQFCEGKTDKMDETKRMFSTLGSASDPNSSPIIQ</sequence>
<dbReference type="SMART" id="SM00799">
    <property type="entry name" value="DENN"/>
    <property type="match status" value="1"/>
</dbReference>
<dbReference type="Gene3D" id="3.40.50.11500">
    <property type="match status" value="1"/>
</dbReference>
<dbReference type="Gene3D" id="3.30.450.200">
    <property type="match status" value="1"/>
</dbReference>
<comment type="caution">
    <text evidence="2">The sequence shown here is derived from an EMBL/GenBank/DDBJ whole genome shotgun (WGS) entry which is preliminary data.</text>
</comment>
<dbReference type="Pfam" id="PF02141">
    <property type="entry name" value="DENN"/>
    <property type="match status" value="1"/>
</dbReference>
<dbReference type="SMART" id="SM00801">
    <property type="entry name" value="dDENN"/>
    <property type="match status" value="1"/>
</dbReference>
<reference evidence="2 3" key="1">
    <citation type="submission" date="2024-04" db="EMBL/GenBank/DDBJ databases">
        <title>Tritrichomonas musculus Genome.</title>
        <authorList>
            <person name="Alves-Ferreira E."/>
            <person name="Grigg M."/>
            <person name="Lorenzi H."/>
            <person name="Galac M."/>
        </authorList>
    </citation>
    <scope>NUCLEOTIDE SEQUENCE [LARGE SCALE GENOMIC DNA]</scope>
    <source>
        <strain evidence="2 3">EAF2021</strain>
    </source>
</reference>
<dbReference type="PROSITE" id="PS50211">
    <property type="entry name" value="DENN"/>
    <property type="match status" value="1"/>
</dbReference>
<dbReference type="PANTHER" id="PTHR15288:SF0">
    <property type="entry name" value="UDENN DOMAIN-CONTAINING PROTEIN"/>
    <property type="match status" value="1"/>
</dbReference>
<dbReference type="InterPro" id="IPR043153">
    <property type="entry name" value="DENN_C"/>
</dbReference>
<evidence type="ECO:0000259" key="1">
    <source>
        <dbReference type="PROSITE" id="PS50211"/>
    </source>
</evidence>
<evidence type="ECO:0000313" key="3">
    <source>
        <dbReference type="Proteomes" id="UP001470230"/>
    </source>
</evidence>
<dbReference type="Pfam" id="PF03455">
    <property type="entry name" value="dDENN"/>
    <property type="match status" value="1"/>
</dbReference>
<dbReference type="InterPro" id="IPR001194">
    <property type="entry name" value="cDENN_dom"/>
</dbReference>
<accession>A0ABR2IY19</accession>
<protein>
    <recommendedName>
        <fullName evidence="1">UDENN domain-containing protein</fullName>
    </recommendedName>
</protein>
<name>A0ABR2IY19_9EUKA</name>
<gene>
    <name evidence="2" type="ORF">M9Y10_008423</name>
</gene>
<dbReference type="InterPro" id="IPR005112">
    <property type="entry name" value="dDENN_dom"/>
</dbReference>
<dbReference type="PANTHER" id="PTHR15288">
    <property type="entry name" value="DENN DOMAIN-CONTAINING PROTEIN 2"/>
    <property type="match status" value="1"/>
</dbReference>
<dbReference type="InterPro" id="IPR051942">
    <property type="entry name" value="DENN_domain_containing_2"/>
</dbReference>
<keyword evidence="3" id="KW-1185">Reference proteome</keyword>